<dbReference type="GO" id="GO:0005739">
    <property type="term" value="C:mitochondrion"/>
    <property type="evidence" value="ECO:0007669"/>
    <property type="project" value="TreeGrafter"/>
</dbReference>
<name>A0A6V7TMS5_MELEN</name>
<proteinExistence type="predicted"/>
<comment type="caution">
    <text evidence="7">The sequence shown here is derived from an EMBL/GenBank/DDBJ whole genome shotgun (WGS) entry which is preliminary data.</text>
</comment>
<dbReference type="InterPro" id="IPR012340">
    <property type="entry name" value="NA-bd_OB-fold"/>
</dbReference>
<evidence type="ECO:0000256" key="5">
    <source>
        <dbReference type="ARBA" id="ARBA00023146"/>
    </source>
</evidence>
<dbReference type="InterPro" id="IPR004364">
    <property type="entry name" value="Aa-tRNA-synt_II"/>
</dbReference>
<evidence type="ECO:0000256" key="1">
    <source>
        <dbReference type="ARBA" id="ARBA00022598"/>
    </source>
</evidence>
<evidence type="ECO:0000256" key="3">
    <source>
        <dbReference type="ARBA" id="ARBA00022840"/>
    </source>
</evidence>
<dbReference type="PRINTS" id="PR01042">
    <property type="entry name" value="TRNASYNTHASP"/>
</dbReference>
<dbReference type="GO" id="GO:0006421">
    <property type="term" value="P:asparaginyl-tRNA aminoacylation"/>
    <property type="evidence" value="ECO:0007669"/>
    <property type="project" value="TreeGrafter"/>
</dbReference>
<dbReference type="Gene3D" id="2.40.50.140">
    <property type="entry name" value="Nucleic acid-binding proteins"/>
    <property type="match status" value="1"/>
</dbReference>
<evidence type="ECO:0000256" key="4">
    <source>
        <dbReference type="ARBA" id="ARBA00022917"/>
    </source>
</evidence>
<dbReference type="InterPro" id="IPR006195">
    <property type="entry name" value="aa-tRNA-synth_II"/>
</dbReference>
<keyword evidence="2" id="KW-0547">Nucleotide-binding</keyword>
<protein>
    <recommendedName>
        <fullName evidence="6">Aminoacyl-transfer RNA synthetases class-II family profile domain-containing protein</fullName>
    </recommendedName>
</protein>
<dbReference type="Proteomes" id="UP000580250">
    <property type="component" value="Unassembled WGS sequence"/>
</dbReference>
<reference evidence="7 8" key="1">
    <citation type="submission" date="2020-08" db="EMBL/GenBank/DDBJ databases">
        <authorList>
            <person name="Koutsovoulos G."/>
            <person name="Danchin GJ E."/>
        </authorList>
    </citation>
    <scope>NUCLEOTIDE SEQUENCE [LARGE SCALE GENOMIC DNA]</scope>
</reference>
<evidence type="ECO:0000256" key="2">
    <source>
        <dbReference type="ARBA" id="ARBA00022741"/>
    </source>
</evidence>
<dbReference type="PANTHER" id="PTHR22594:SF34">
    <property type="entry name" value="ASPARAGINE--TRNA LIGASE, MITOCHONDRIAL-RELATED"/>
    <property type="match status" value="1"/>
</dbReference>
<gene>
    <name evidence="7" type="ORF">MENT_LOCUS2196</name>
</gene>
<evidence type="ECO:0000259" key="6">
    <source>
        <dbReference type="PROSITE" id="PS50862"/>
    </source>
</evidence>
<keyword evidence="5" id="KW-0030">Aminoacyl-tRNA synthetase</keyword>
<dbReference type="Pfam" id="PF00152">
    <property type="entry name" value="tRNA-synt_2"/>
    <property type="match status" value="1"/>
</dbReference>
<dbReference type="SUPFAM" id="SSF50249">
    <property type="entry name" value="Nucleic acid-binding proteins"/>
    <property type="match status" value="1"/>
</dbReference>
<keyword evidence="4" id="KW-0648">Protein biosynthesis</keyword>
<accession>A0A6V7TMS5</accession>
<dbReference type="InterPro" id="IPR002312">
    <property type="entry name" value="Asp/Asn-tRNA-synth_IIb"/>
</dbReference>
<evidence type="ECO:0000313" key="8">
    <source>
        <dbReference type="Proteomes" id="UP000580250"/>
    </source>
</evidence>
<keyword evidence="1" id="KW-0436">Ligase</keyword>
<sequence length="464" mass="53471">MFFRKACQLQIQLVRKCSGLSSSVRINDLLNESEQKQDVIIQGWVRHVQRYGKILFLKLNDGNCPHQLQAVVPRTICHTIHVGSALRMRGKWVPSIGTQQQMEFLAEQCIFINEPSEFVVDSKDKDALRLIPHLRPKKLEFASILRMRSHLNFLIHKFFNDRHFIHIDTPLFSQNDCEGAGEAFSATCSEENFFGDTKPFLPVSAQLHLEAMSSSLGNVYTLSPVFRANPSETRQHLAEFKMLEVECAFTDSLEQICNIVEEFIRFLVSKTETILQLEDFEKSSPFCQQSSNDEEKSASSQTLAECLDKNNTLFPRISFTEATKLLRRQPNESKRQLSKRDEFDLVDIFGGPLFVTHFPSEQKPFYMRRTDDGKFTESFDLIAPFVGELAGGSVREWDEELLTARLPKENKEKLEWYIELRRYGYPRSGGFGIGVDRLMQSLFGIKNIKDTIPFPRWSKQTIKC</sequence>
<dbReference type="InterPro" id="IPR045864">
    <property type="entry name" value="aa-tRNA-synth_II/BPL/LPL"/>
</dbReference>
<keyword evidence="3" id="KW-0067">ATP-binding</keyword>
<dbReference type="AlphaFoldDB" id="A0A6V7TMS5"/>
<dbReference type="GO" id="GO:0004816">
    <property type="term" value="F:asparagine-tRNA ligase activity"/>
    <property type="evidence" value="ECO:0007669"/>
    <property type="project" value="TreeGrafter"/>
</dbReference>
<evidence type="ECO:0000313" key="7">
    <source>
        <dbReference type="EMBL" id="CAD2128353.1"/>
    </source>
</evidence>
<dbReference type="CDD" id="cd04318">
    <property type="entry name" value="EcAsnRS_like_N"/>
    <property type="match status" value="1"/>
</dbReference>
<dbReference type="Gene3D" id="3.30.930.10">
    <property type="entry name" value="Bira Bifunctional Protein, Domain 2"/>
    <property type="match status" value="1"/>
</dbReference>
<dbReference type="GO" id="GO:0005524">
    <property type="term" value="F:ATP binding"/>
    <property type="evidence" value="ECO:0007669"/>
    <property type="project" value="UniProtKB-KW"/>
</dbReference>
<dbReference type="PANTHER" id="PTHR22594">
    <property type="entry name" value="ASPARTYL/LYSYL-TRNA SYNTHETASE"/>
    <property type="match status" value="1"/>
</dbReference>
<feature type="domain" description="Aminoacyl-transfer RNA synthetases class-II family profile" evidence="6">
    <location>
        <begin position="145"/>
        <end position="453"/>
    </location>
</feature>
<dbReference type="PROSITE" id="PS50862">
    <property type="entry name" value="AA_TRNA_LIGASE_II"/>
    <property type="match status" value="1"/>
</dbReference>
<organism evidence="7 8">
    <name type="scientific">Meloidogyne enterolobii</name>
    <name type="common">Root-knot nematode worm</name>
    <name type="synonym">Meloidogyne mayaguensis</name>
    <dbReference type="NCBI Taxonomy" id="390850"/>
    <lineage>
        <taxon>Eukaryota</taxon>
        <taxon>Metazoa</taxon>
        <taxon>Ecdysozoa</taxon>
        <taxon>Nematoda</taxon>
        <taxon>Chromadorea</taxon>
        <taxon>Rhabditida</taxon>
        <taxon>Tylenchina</taxon>
        <taxon>Tylenchomorpha</taxon>
        <taxon>Tylenchoidea</taxon>
        <taxon>Meloidogynidae</taxon>
        <taxon>Meloidogyninae</taxon>
        <taxon>Meloidogyne</taxon>
    </lineage>
</organism>
<dbReference type="OrthoDB" id="360585at2759"/>
<dbReference type="EMBL" id="CAJEWN010000007">
    <property type="protein sequence ID" value="CAD2128353.1"/>
    <property type="molecule type" value="Genomic_DNA"/>
</dbReference>
<dbReference type="SUPFAM" id="SSF55681">
    <property type="entry name" value="Class II aaRS and biotin synthetases"/>
    <property type="match status" value="1"/>
</dbReference>